<evidence type="ECO:0000256" key="3">
    <source>
        <dbReference type="ARBA" id="ARBA00022833"/>
    </source>
</evidence>
<gene>
    <name evidence="5" type="ORF">BEMITA_LOCUS9321</name>
</gene>
<feature type="compositionally biased region" description="Basic and acidic residues" evidence="4">
    <location>
        <begin position="54"/>
        <end position="65"/>
    </location>
</feature>
<protein>
    <recommendedName>
        <fullName evidence="7">Zinc finger protein 503</fullName>
    </recommendedName>
</protein>
<feature type="region of interest" description="Disordered" evidence="4">
    <location>
        <begin position="41"/>
        <end position="161"/>
    </location>
</feature>
<dbReference type="GO" id="GO:0005634">
    <property type="term" value="C:nucleus"/>
    <property type="evidence" value="ECO:0007669"/>
    <property type="project" value="TreeGrafter"/>
</dbReference>
<dbReference type="AlphaFoldDB" id="A0A9P0G4B2"/>
<dbReference type="InterPro" id="IPR051520">
    <property type="entry name" value="Elbow/Noc_ZnFinger"/>
</dbReference>
<feature type="compositionally biased region" description="Polar residues" evidence="4">
    <location>
        <begin position="1"/>
        <end position="11"/>
    </location>
</feature>
<dbReference type="GO" id="GO:0045892">
    <property type="term" value="P:negative regulation of DNA-templated transcription"/>
    <property type="evidence" value="ECO:0007669"/>
    <property type="project" value="TreeGrafter"/>
</dbReference>
<proteinExistence type="predicted"/>
<evidence type="ECO:0000256" key="4">
    <source>
        <dbReference type="SAM" id="MobiDB-lite"/>
    </source>
</evidence>
<feature type="compositionally biased region" description="Low complexity" evidence="4">
    <location>
        <begin position="214"/>
        <end position="229"/>
    </location>
</feature>
<evidence type="ECO:0000256" key="2">
    <source>
        <dbReference type="ARBA" id="ARBA00022771"/>
    </source>
</evidence>
<dbReference type="PANTHER" id="PTHR12522:SF4">
    <property type="entry name" value="ZINC FINGER PROTEIN ELBOW"/>
    <property type="match status" value="1"/>
</dbReference>
<evidence type="ECO:0000313" key="6">
    <source>
        <dbReference type="Proteomes" id="UP001152759"/>
    </source>
</evidence>
<feature type="compositionally biased region" description="Low complexity" evidence="4">
    <location>
        <begin position="42"/>
        <end position="53"/>
    </location>
</feature>
<evidence type="ECO:0000256" key="1">
    <source>
        <dbReference type="ARBA" id="ARBA00022723"/>
    </source>
</evidence>
<evidence type="ECO:0008006" key="7">
    <source>
        <dbReference type="Google" id="ProtNLM"/>
    </source>
</evidence>
<reference evidence="5" key="1">
    <citation type="submission" date="2021-12" db="EMBL/GenBank/DDBJ databases">
        <authorList>
            <person name="King R."/>
        </authorList>
    </citation>
    <scope>NUCLEOTIDE SEQUENCE</scope>
</reference>
<feature type="compositionally biased region" description="Low complexity" evidence="4">
    <location>
        <begin position="66"/>
        <end position="82"/>
    </location>
</feature>
<keyword evidence="3" id="KW-0862">Zinc</keyword>
<keyword evidence="6" id="KW-1185">Reference proteome</keyword>
<feature type="compositionally biased region" description="Low complexity" evidence="4">
    <location>
        <begin position="111"/>
        <end position="133"/>
    </location>
</feature>
<dbReference type="GO" id="GO:0008270">
    <property type="term" value="F:zinc ion binding"/>
    <property type="evidence" value="ECO:0007669"/>
    <property type="project" value="UniProtKB-KW"/>
</dbReference>
<feature type="compositionally biased region" description="Basic residues" evidence="4">
    <location>
        <begin position="256"/>
        <end position="265"/>
    </location>
</feature>
<dbReference type="Proteomes" id="UP001152759">
    <property type="component" value="Chromosome 5"/>
</dbReference>
<evidence type="ECO:0000313" key="5">
    <source>
        <dbReference type="EMBL" id="CAH0772750.1"/>
    </source>
</evidence>
<dbReference type="PANTHER" id="PTHR12522">
    <property type="entry name" value="ZINC-FINGER PROTEIN NOLZ1-RELATED"/>
    <property type="match status" value="1"/>
</dbReference>
<feature type="compositionally biased region" description="Basic and acidic residues" evidence="4">
    <location>
        <begin position="89"/>
        <end position="99"/>
    </location>
</feature>
<name>A0A9P0G4B2_BEMTA</name>
<keyword evidence="2" id="KW-0863">Zinc-finger</keyword>
<feature type="region of interest" description="Disordered" evidence="4">
    <location>
        <begin position="1"/>
        <end position="25"/>
    </location>
</feature>
<feature type="region of interest" description="Disordered" evidence="4">
    <location>
        <begin position="213"/>
        <end position="265"/>
    </location>
</feature>
<sequence length="265" mass="27594">MITSSNGNQYLTPDYMSPLPTMLDSKNSPLALLAQTCSQIGADSSSMKSISSSDKSKKSDSRDKASPASSISSCSPVTSKSSFKPYESLSHKDADDKNVRVKTPSKLQSHSNSRCSSKESASSGSGGSTSSPGTRKTPATTQELPATSRPEDTPASKAPVSAGYLGYPCSLPLDVMASGLLSYPKPGALNPYLGYTRMKTVNGSEAVVPVCRDPTAPAASSAPTSSAASCARRDAPSATASSSRPMPTRTPTRSPRSPRRTRTRS</sequence>
<feature type="compositionally biased region" description="Low complexity" evidence="4">
    <location>
        <begin position="241"/>
        <end position="255"/>
    </location>
</feature>
<keyword evidence="1" id="KW-0479">Metal-binding</keyword>
<organism evidence="5 6">
    <name type="scientific">Bemisia tabaci</name>
    <name type="common">Sweetpotato whitefly</name>
    <name type="synonym">Aleurodes tabaci</name>
    <dbReference type="NCBI Taxonomy" id="7038"/>
    <lineage>
        <taxon>Eukaryota</taxon>
        <taxon>Metazoa</taxon>
        <taxon>Ecdysozoa</taxon>
        <taxon>Arthropoda</taxon>
        <taxon>Hexapoda</taxon>
        <taxon>Insecta</taxon>
        <taxon>Pterygota</taxon>
        <taxon>Neoptera</taxon>
        <taxon>Paraneoptera</taxon>
        <taxon>Hemiptera</taxon>
        <taxon>Sternorrhyncha</taxon>
        <taxon>Aleyrodoidea</taxon>
        <taxon>Aleyrodidae</taxon>
        <taxon>Aleyrodinae</taxon>
        <taxon>Bemisia</taxon>
    </lineage>
</organism>
<dbReference type="EMBL" id="OU963866">
    <property type="protein sequence ID" value="CAH0772750.1"/>
    <property type="molecule type" value="Genomic_DNA"/>
</dbReference>
<accession>A0A9P0G4B2</accession>